<dbReference type="EMBL" id="RBIM01000007">
    <property type="protein sequence ID" value="RKQ95334.1"/>
    <property type="molecule type" value="Genomic_DNA"/>
</dbReference>
<proteinExistence type="predicted"/>
<accession>A0A495D1E5</accession>
<comment type="caution">
    <text evidence="2">The sequence shown here is derived from an EMBL/GenBank/DDBJ whole genome shotgun (WGS) entry which is preliminary data.</text>
</comment>
<feature type="chain" id="PRO_5019721993" description="Peptidase M61 domain protein" evidence="1">
    <location>
        <begin position="26"/>
        <end position="484"/>
    </location>
</feature>
<dbReference type="PROSITE" id="PS51257">
    <property type="entry name" value="PROKAR_LIPOPROTEIN"/>
    <property type="match status" value="1"/>
</dbReference>
<reference evidence="2 3" key="1">
    <citation type="submission" date="2018-10" db="EMBL/GenBank/DDBJ databases">
        <title>Genomic Encyclopedia of Type Strains, Phase IV (KMG-IV): sequencing the most valuable type-strain genomes for metagenomic binning, comparative biology and taxonomic classification.</title>
        <authorList>
            <person name="Goeker M."/>
        </authorList>
    </citation>
    <scope>NUCLEOTIDE SEQUENCE [LARGE SCALE GENOMIC DNA]</scope>
    <source>
        <strain evidence="2 3">DSM 4734</strain>
    </source>
</reference>
<organism evidence="2 3">
    <name type="scientific">Maricaulis maris</name>
    <dbReference type="NCBI Taxonomy" id="74318"/>
    <lineage>
        <taxon>Bacteria</taxon>
        <taxon>Pseudomonadati</taxon>
        <taxon>Pseudomonadota</taxon>
        <taxon>Alphaproteobacteria</taxon>
        <taxon>Maricaulales</taxon>
        <taxon>Maricaulaceae</taxon>
        <taxon>Maricaulis</taxon>
    </lineage>
</organism>
<dbReference type="AlphaFoldDB" id="A0A495D1E5"/>
<keyword evidence="1" id="KW-0732">Signal</keyword>
<sequence>MTRLVRIALIVVAAAACSPAGPRGAAANDAGPGSNGMMDGAGYTVTVRDLGDGRFGVDYLLADAQSALIFSRSSGDYRVGAWSPVGSGVQLERLHGFDALLFDAPRTEFSLIVEPRFVSPQGDYSPYVGFSDGSLAIYTGQFEVLAVADTGSIAALDGNLGAWQGEQYTMGVRILSDRRMVFDGEIVDGSVEHTARGNGAFVYLGDGEITARRSYVGVLDRGLPTWVLEAMDDDMESIFETYETRWQHPLEERAVLYFAYGGDEQGGYSNKGSVIDRSILMSSSGQAMSEPSPDLRTYLRWFFAHEVAHQFQNLRGQGSGTIGESWIHEGGANTMATGLVAQMLGEAGPDYLSATYAREYAQCLPVLAAGPLETAHLRDQSGGFYACGALIGLVIDAATPDGDIYTVWLAMQALSEQRDEQRSRALFFEAAGQAGVDADLIAHLDRLIDGGADDPAAQLRRAMDMAGLAAEFDDNNQLITLQQP</sequence>
<feature type="signal peptide" evidence="1">
    <location>
        <begin position="1"/>
        <end position="25"/>
    </location>
</feature>
<evidence type="ECO:0000313" key="2">
    <source>
        <dbReference type="EMBL" id="RKQ95334.1"/>
    </source>
</evidence>
<dbReference type="Proteomes" id="UP000273675">
    <property type="component" value="Unassembled WGS sequence"/>
</dbReference>
<name>A0A495D1E5_9PROT</name>
<evidence type="ECO:0000313" key="3">
    <source>
        <dbReference type="Proteomes" id="UP000273675"/>
    </source>
</evidence>
<evidence type="ECO:0000256" key="1">
    <source>
        <dbReference type="SAM" id="SignalP"/>
    </source>
</evidence>
<evidence type="ECO:0008006" key="4">
    <source>
        <dbReference type="Google" id="ProtNLM"/>
    </source>
</evidence>
<dbReference type="OrthoDB" id="5935180at2"/>
<protein>
    <recommendedName>
        <fullName evidence="4">Peptidase M61 domain protein</fullName>
    </recommendedName>
</protein>
<gene>
    <name evidence="2" type="ORF">C7435_3028</name>
</gene>
<dbReference type="RefSeq" id="WP_121212311.1">
    <property type="nucleotide sequence ID" value="NZ_RBIM01000007.1"/>
</dbReference>